<evidence type="ECO:0000313" key="7">
    <source>
        <dbReference type="EMBL" id="RJL04871.1"/>
    </source>
</evidence>
<proteinExistence type="inferred from homology"/>
<dbReference type="SUPFAM" id="SSF53335">
    <property type="entry name" value="S-adenosyl-L-methionine-dependent methyltransferases"/>
    <property type="match status" value="1"/>
</dbReference>
<keyword evidence="1 5" id="KW-0489">Methyltransferase</keyword>
<dbReference type="InterPro" id="IPR049560">
    <property type="entry name" value="MeTrfase_RsmB-F_NOP2_cat"/>
</dbReference>
<keyword evidence="3 5" id="KW-0949">S-adenosyl-L-methionine</keyword>
<evidence type="ECO:0000256" key="1">
    <source>
        <dbReference type="ARBA" id="ARBA00022603"/>
    </source>
</evidence>
<dbReference type="OrthoDB" id="9810297at2"/>
<accession>A0A418ZWJ5</accession>
<evidence type="ECO:0000313" key="8">
    <source>
        <dbReference type="Proteomes" id="UP000285530"/>
    </source>
</evidence>
<dbReference type="Pfam" id="PF01189">
    <property type="entry name" value="Methyltr_RsmB-F"/>
    <property type="match status" value="1"/>
</dbReference>
<protein>
    <submittedName>
        <fullName evidence="7">RsmB/NOP family class I SAM-dependent RNA methyltransferase</fullName>
    </submittedName>
</protein>
<dbReference type="Proteomes" id="UP000285530">
    <property type="component" value="Unassembled WGS sequence"/>
</dbReference>
<dbReference type="PANTHER" id="PTHR22807:SF53">
    <property type="entry name" value="RIBOSOMAL RNA SMALL SUBUNIT METHYLTRANSFERASE B-RELATED"/>
    <property type="match status" value="1"/>
</dbReference>
<dbReference type="EMBL" id="QZEV01000036">
    <property type="protein sequence ID" value="RJL04871.1"/>
    <property type="molecule type" value="Genomic_DNA"/>
</dbReference>
<reference evidence="7 8" key="1">
    <citation type="submission" date="2018-09" db="EMBL/GenBank/DDBJ databases">
        <title>Paracoccus onubensis nov. sp. a moderate halophilic bacterium isolated from Gruta de las Maravillas (Aracena, Spain).</title>
        <authorList>
            <person name="Jurado V."/>
            <person name="Gutierrez-Patricio S."/>
            <person name="Gonzalez-Pimentel J.L."/>
            <person name="Laiz L."/>
            <person name="Saiz-Jimenez C."/>
        </authorList>
    </citation>
    <scope>NUCLEOTIDE SEQUENCE [LARGE SCALE GENOMIC DNA]</scope>
    <source>
        <strain evidence="7 8">DSM 19484</strain>
    </source>
</reference>
<sequence>MTPGARIAAAITVLDAILSGQAAERALLRWSRASRFAGSGDRAALRDLVFGALRRRDSLAAMGGAMTGRGLMIGHLRAAGIDPATVFTGEGHAPAPLTGAEAAVQHPDPLPDDLPDWLRPVWGASLGADAGAVAAAMTDRAPVWLRVNPRRATPEAAARALADEGIVTEPAPDLPGALRVTANERAVARSQAYRDGLIELQDLSPQRACAALALDDGMRLLDYCAGGGGKALALASRQPGMQVEAHDADPRRMTDIPARAARAGLRITVTQAPRGDFDLVVADVPCSGSGTWRRTPDAKWRLTPQALGDLQALQARILDQAAGLVGPGGRLAYMTCSLLDGENGDQVQDFLARNGGFRRLDQRRWTPLDGGDGFFMAVLGRN</sequence>
<evidence type="ECO:0000256" key="5">
    <source>
        <dbReference type="PROSITE-ProRule" id="PRU01023"/>
    </source>
</evidence>
<comment type="similarity">
    <text evidence="5">Belongs to the class I-like SAM-binding methyltransferase superfamily. RsmB/NOP family.</text>
</comment>
<evidence type="ECO:0000256" key="4">
    <source>
        <dbReference type="ARBA" id="ARBA00022884"/>
    </source>
</evidence>
<feature type="active site" description="Nucleophile" evidence="5">
    <location>
        <position position="336"/>
    </location>
</feature>
<organism evidence="7 8">
    <name type="scientific">Paracoccus aestuarii</name>
    <dbReference type="NCBI Taxonomy" id="453842"/>
    <lineage>
        <taxon>Bacteria</taxon>
        <taxon>Pseudomonadati</taxon>
        <taxon>Pseudomonadota</taxon>
        <taxon>Alphaproteobacteria</taxon>
        <taxon>Rhodobacterales</taxon>
        <taxon>Paracoccaceae</taxon>
        <taxon>Paracoccus</taxon>
    </lineage>
</organism>
<dbReference type="InterPro" id="IPR029063">
    <property type="entry name" value="SAM-dependent_MTases_sf"/>
</dbReference>
<dbReference type="GO" id="GO:0008173">
    <property type="term" value="F:RNA methyltransferase activity"/>
    <property type="evidence" value="ECO:0007669"/>
    <property type="project" value="InterPro"/>
</dbReference>
<dbReference type="AlphaFoldDB" id="A0A418ZWJ5"/>
<dbReference type="GO" id="GO:0003723">
    <property type="term" value="F:RNA binding"/>
    <property type="evidence" value="ECO:0007669"/>
    <property type="project" value="UniProtKB-UniRule"/>
</dbReference>
<dbReference type="InterPro" id="IPR023267">
    <property type="entry name" value="RCMT"/>
</dbReference>
<keyword evidence="4 5" id="KW-0694">RNA-binding</keyword>
<comment type="caution">
    <text evidence="7">The sequence shown here is derived from an EMBL/GenBank/DDBJ whole genome shotgun (WGS) entry which is preliminary data.</text>
</comment>
<evidence type="ECO:0000256" key="3">
    <source>
        <dbReference type="ARBA" id="ARBA00022691"/>
    </source>
</evidence>
<dbReference type="InterPro" id="IPR054728">
    <property type="entry name" value="RsmB-like_ferredoxin"/>
</dbReference>
<feature type="domain" description="SAM-dependent MTase RsmB/NOP-type" evidence="6">
    <location>
        <begin position="133"/>
        <end position="382"/>
    </location>
</feature>
<evidence type="ECO:0000256" key="2">
    <source>
        <dbReference type="ARBA" id="ARBA00022679"/>
    </source>
</evidence>
<dbReference type="InterPro" id="IPR001678">
    <property type="entry name" value="MeTrfase_RsmB-F_NOP2_dom"/>
</dbReference>
<dbReference type="PRINTS" id="PR02008">
    <property type="entry name" value="RCMTFAMILY"/>
</dbReference>
<dbReference type="PROSITE" id="PS51686">
    <property type="entry name" value="SAM_MT_RSMB_NOP"/>
    <property type="match status" value="1"/>
</dbReference>
<dbReference type="GO" id="GO:0001510">
    <property type="term" value="P:RNA methylation"/>
    <property type="evidence" value="ECO:0007669"/>
    <property type="project" value="InterPro"/>
</dbReference>
<evidence type="ECO:0000259" key="6">
    <source>
        <dbReference type="PROSITE" id="PS51686"/>
    </source>
</evidence>
<name>A0A418ZWJ5_9RHOB</name>
<feature type="binding site" evidence="5">
    <location>
        <position position="247"/>
    </location>
    <ligand>
        <name>S-adenosyl-L-methionine</name>
        <dbReference type="ChEBI" id="CHEBI:59789"/>
    </ligand>
</feature>
<dbReference type="PANTHER" id="PTHR22807">
    <property type="entry name" value="NOP2 YEAST -RELATED NOL1/NOP2/FMU SUN DOMAIN-CONTAINING"/>
    <property type="match status" value="1"/>
</dbReference>
<gene>
    <name evidence="7" type="ORF">D3P06_08825</name>
</gene>
<keyword evidence="2 5" id="KW-0808">Transferase</keyword>
<feature type="binding site" evidence="5">
    <location>
        <position position="283"/>
    </location>
    <ligand>
        <name>S-adenosyl-L-methionine</name>
        <dbReference type="ChEBI" id="CHEBI:59789"/>
    </ligand>
</feature>
<dbReference type="Pfam" id="PF22458">
    <property type="entry name" value="RsmF-B_ferredox"/>
    <property type="match status" value="1"/>
</dbReference>
<dbReference type="RefSeq" id="WP_119886222.1">
    <property type="nucleotide sequence ID" value="NZ_CP067169.1"/>
</dbReference>
<dbReference type="CDD" id="cd02440">
    <property type="entry name" value="AdoMet_MTases"/>
    <property type="match status" value="1"/>
</dbReference>
<comment type="caution">
    <text evidence="5">Lacks conserved residue(s) required for the propagation of feature annotation.</text>
</comment>
<dbReference type="Gene3D" id="3.40.50.150">
    <property type="entry name" value="Vaccinia Virus protein VP39"/>
    <property type="match status" value="1"/>
</dbReference>
<keyword evidence="8" id="KW-1185">Reference proteome</keyword>